<dbReference type="Gene3D" id="2.130.10.10">
    <property type="entry name" value="YVTN repeat-like/Quinoprotein amine dehydrogenase"/>
    <property type="match status" value="1"/>
</dbReference>
<evidence type="ECO:0000259" key="5">
    <source>
        <dbReference type="PROSITE" id="PS51783"/>
    </source>
</evidence>
<feature type="compositionally biased region" description="Low complexity" evidence="2">
    <location>
        <begin position="2758"/>
        <end position="2797"/>
    </location>
</feature>
<evidence type="ECO:0008006" key="8">
    <source>
        <dbReference type="Google" id="ProtNLM"/>
    </source>
</evidence>
<keyword evidence="7" id="KW-1185">Reference proteome</keyword>
<dbReference type="InterPro" id="IPR001841">
    <property type="entry name" value="Znf_RING"/>
</dbReference>
<feature type="region of interest" description="Disordered" evidence="2">
    <location>
        <begin position="2951"/>
        <end position="2975"/>
    </location>
</feature>
<dbReference type="InterPro" id="IPR050865">
    <property type="entry name" value="BEACH_Domain"/>
</dbReference>
<evidence type="ECO:0000259" key="3">
    <source>
        <dbReference type="PROSITE" id="PS50089"/>
    </source>
</evidence>
<dbReference type="SUPFAM" id="SSF81837">
    <property type="entry name" value="BEACH domain"/>
    <property type="match status" value="1"/>
</dbReference>
<feature type="region of interest" description="Disordered" evidence="2">
    <location>
        <begin position="742"/>
        <end position="775"/>
    </location>
</feature>
<organism evidence="6 7">
    <name type="scientific">Tritrichomonas musculus</name>
    <dbReference type="NCBI Taxonomy" id="1915356"/>
    <lineage>
        <taxon>Eukaryota</taxon>
        <taxon>Metamonada</taxon>
        <taxon>Parabasalia</taxon>
        <taxon>Tritrichomonadida</taxon>
        <taxon>Tritrichomonadidae</taxon>
        <taxon>Tritrichomonas</taxon>
    </lineage>
</organism>
<feature type="compositionally biased region" description="Acidic residues" evidence="2">
    <location>
        <begin position="742"/>
        <end position="757"/>
    </location>
</feature>
<dbReference type="EMBL" id="JAPFFF010000001">
    <property type="protein sequence ID" value="KAK8898685.1"/>
    <property type="molecule type" value="Genomic_DNA"/>
</dbReference>
<proteinExistence type="predicted"/>
<dbReference type="Gene3D" id="1.10.1540.10">
    <property type="entry name" value="BEACH domain"/>
    <property type="match status" value="1"/>
</dbReference>
<feature type="compositionally biased region" description="Polar residues" evidence="2">
    <location>
        <begin position="647"/>
        <end position="658"/>
    </location>
</feature>
<evidence type="ECO:0000259" key="4">
    <source>
        <dbReference type="PROSITE" id="PS50197"/>
    </source>
</evidence>
<dbReference type="Pfam" id="PF02138">
    <property type="entry name" value="Beach"/>
    <property type="match status" value="1"/>
</dbReference>
<evidence type="ECO:0000313" key="6">
    <source>
        <dbReference type="EMBL" id="KAK8898685.1"/>
    </source>
</evidence>
<feature type="compositionally biased region" description="Low complexity" evidence="2">
    <location>
        <begin position="659"/>
        <end position="670"/>
    </location>
</feature>
<dbReference type="InterPro" id="IPR036372">
    <property type="entry name" value="BEACH_dom_sf"/>
</dbReference>
<feature type="region of interest" description="Disordered" evidence="2">
    <location>
        <begin position="2752"/>
        <end position="2800"/>
    </location>
</feature>
<feature type="region of interest" description="Disordered" evidence="2">
    <location>
        <begin position="880"/>
        <end position="904"/>
    </location>
</feature>
<dbReference type="SUPFAM" id="SSF57903">
    <property type="entry name" value="FYVE/PHD zinc finger"/>
    <property type="match status" value="1"/>
</dbReference>
<dbReference type="PANTHER" id="PTHR13743:SF123">
    <property type="entry name" value="PROTEIN FAN"/>
    <property type="match status" value="1"/>
</dbReference>
<feature type="domain" description="RING-type" evidence="3">
    <location>
        <begin position="3283"/>
        <end position="3325"/>
    </location>
</feature>
<dbReference type="InterPro" id="IPR023362">
    <property type="entry name" value="PH-BEACH_dom"/>
</dbReference>
<feature type="domain" description="BEACH-type PH" evidence="5">
    <location>
        <begin position="2255"/>
        <end position="2387"/>
    </location>
</feature>
<dbReference type="InterPro" id="IPR036322">
    <property type="entry name" value="WD40_repeat_dom_sf"/>
</dbReference>
<dbReference type="SUPFAM" id="SSF50729">
    <property type="entry name" value="PH domain-like"/>
    <property type="match status" value="1"/>
</dbReference>
<dbReference type="SMART" id="SM01026">
    <property type="entry name" value="Beach"/>
    <property type="match status" value="1"/>
</dbReference>
<keyword evidence="1" id="KW-0862">Zinc</keyword>
<dbReference type="InterPro" id="IPR011011">
    <property type="entry name" value="Znf_FYVE_PHD"/>
</dbReference>
<feature type="region of interest" description="Disordered" evidence="2">
    <location>
        <begin position="647"/>
        <end position="670"/>
    </location>
</feature>
<gene>
    <name evidence="6" type="ORF">M9Y10_000977</name>
</gene>
<dbReference type="SUPFAM" id="SSF50978">
    <property type="entry name" value="WD40 repeat-like"/>
    <property type="match status" value="1"/>
</dbReference>
<dbReference type="PROSITE" id="PS51783">
    <property type="entry name" value="PH_BEACH"/>
    <property type="match status" value="1"/>
</dbReference>
<dbReference type="PROSITE" id="PS50089">
    <property type="entry name" value="ZF_RING_2"/>
    <property type="match status" value="1"/>
</dbReference>
<comment type="caution">
    <text evidence="6">The sequence shown here is derived from an EMBL/GenBank/DDBJ whole genome shotgun (WGS) entry which is preliminary data.</text>
</comment>
<reference evidence="6 7" key="1">
    <citation type="submission" date="2024-04" db="EMBL/GenBank/DDBJ databases">
        <title>Tritrichomonas musculus Genome.</title>
        <authorList>
            <person name="Alves-Ferreira E."/>
            <person name="Grigg M."/>
            <person name="Lorenzi H."/>
            <person name="Galac M."/>
        </authorList>
    </citation>
    <scope>NUCLEOTIDE SEQUENCE [LARGE SCALE GENOMIC DNA]</scope>
    <source>
        <strain evidence="6 7">EAF2021</strain>
    </source>
</reference>
<sequence>MSQRDVILSMIEAVSCTLNQTNDNEISQAEQFDIVLRAIPFFNEILSMVNSTTARQLIELRDVVSNFLKCCNRCMIYISKEASLENLNLLIDFLNSLISSCLVSECIDSMSQLLVVILNTRDIPKERASLFSKIFKTFFEASDLRSEFIKCDGILSAWFTYVAEPENPLILEVFLLFQKYLEFFALPDFLSHITDLIAAVSASFASLSLNSANFIFTIIQEIVAFNPKLFIQKLDENLFFQSIYLFIIQHQDNDPNLISYLEFFTTLIPFSSFNRNSPTDGGSTSSVKIPSLDMTINIISSMECKVPLRHRALEGIVNILRYITKDNMPFTTDQIAMIANAIPIDDPESVYTLSTICLDLNIQANFDISPLIPFLQRFMTIDLLLKIDMTKYISLFLEYQAEVAPFVPALYISIFQKLTPELFSEIANRYGHLFAFFAQHFEEPLKKDQLEQIMKLLIVSFPYYRDVGGAESCLSNIIVTKKGYIFTKTIFETIEEIASLKYDFSDSGTAIPTKEIETKSISSSISSSDLAFKDQKTLSKKRFNEPYDVSGLLRILTKTLKDSYSFRAECILQEIFLRVFDYHTKFGITGNVILDFISALTNHIYIPSLDAAVYVKLKEKNFMGMDKHQLLRFALGLQQTEKTANINLSETKGNEAQPTSNDISKSNDNNNTIKDNNGFDTNDNAKFNINESNSNSLINNNNFGLNGNEGNSFNANDNNISFGSSEKVDNDSRQHSFLSFLDEDQSKEIPINEDFDGNGEQSYDQPSFKPFESSSMSKLTISDLNDGFTEGNNLSDQNSTTNSGASLRAYSSSFTAHNTILNNNKQDPLFNLLSKTSSYDDNSIPTGNKSEFSSAVTATSSSTTAEAKASMSERKVKFDLTDNKAKKKSHNSKHHSKSRIDQEKQASTAFPQATLCFPSILGHCDDYVFTSRYDLWICGRVGLTAWLRDSGRPISEFPSIINIASQYARLEHLEMLLDYPKIFYQTCTKLTKLPPLFEFKKTFNCSFDISPSSQTSTSPFLATPGFTFQHIKSFCFWFQAAEVSSDLTSFLTINSSIKLFLGNYEILYENNVISTFEISKWIFFAATSDQQSPTTINIYLDMKLVYKLQSKNGFTPAGNSKSNISFGGKKCHSTWFIGGTIRFFSEPVTTDVLNRIYSSGVSSTLSTDQLNINANNKSQPFETIRKSATMSAPLFGGEDYQEMFEDPKESETTKYIRTSVHYANIINGGSLNRKERPVSIYSLLNYIQNVKSRPAFIVRRAIEFVHKNDYENANYLLKSLCYLKKNKIFKQSNDSFSFAISTLFHMAPNILTDDTIDMIIECYERNSRLNIINKDKTRLYADKNVGYDWNSFFIFAFDYSLMFSNHAVVFISKFFELNARYPIIDDMSRYSFTLYLFSLLSIPEFDHSLNESILDFIMKLAPDTSLLFFLLTSYPKMAIAMTVNSEPYSFDEDDNNILLILNLISNLRIKGFNYYLLLTVLPSAMSSKLVRTLAEQNLKTIYQQQNQGRSSRTSQNMNNSIHVGSVQQNYSIFSMNNENFGPNYHLESLDYNEIFDSLLYNVFMPESWFSAISICTNSLNVDDLHNINLNHFDMNLFVPFFKMFTLLSCACFRMSEDSFWIRFAALLSEQMILIIPSIPEKIVTRTLKFWVLQLMTFGQPFDKMSSFPPYPLAFASKDILEYIVRRGQEYPKIYGKPFTFQPVSFPFNSSKNSNQNQNSKVYNEMLEQVYKYVEFVSPKEFCLNGVAKYHLHNKRHHKIFKEIFDSNVTYVAKDWVEFINNIIVNFGLDPDFLPVKEHPLTDILIRLLSTFVVHCPSLFHTIFNTMSIFPNDLMMILVHKITVCSLNLCEHQKIFHQQLIDIACKRALEGWYTNQYVNVIHQIFRIVNQCFFSDSNSSSNANSSNLYNLQLPISFYNAIIFGLDLIPINDVPKLMNLVISNRNIVVTQSFVMNFDLCLTFVAKIIQHINILPAFYQLWSYFISVIKSIDQFQIQWNKTYAQQSKLIGSNQNSQNDIIEYSTLISFMNFFEKNGADGVNKLKKEKSDKYLPLEKLLQNTMNSYHQQVLNEMATEIDSLMKTRNDVSVEFIRHSNGIIIDRSKKVTCDKAKAGCLRQIFREYFIFMNLFFIRRRENYISTVFPINFNKKKDGRKRKSITILTDPIYPSRRLEVSPLGYNIPSFPDGNYRELFPEDASTLPVFDDINYSSAIRELFSYSSTQLPFLLRYSPYQIHAMFTQSLPIQPYQNLTLLSLLINKGCSFQYTCNCSLLYGIETLNGCLFLCENCMYFAEGFKIDEDNKNNGFTFVEPSQSLAYFFYLQSIMTKHFGRFSLYQGHPIIEWPLEDIIGAYPHIWIHKPYSIALNFVRGFNFVLNFKKSDYDYLFPILKRHSSSFFDSAPPTSAIHTVLSTINSARYLQLSNKEVTNKWQNGEIDTFTYLCILNRFGKRPTCDMTQYPVFPWIISDFDSSILNLYNDNNNEQPKNSNFRDLSLPMGQIGKKRSERFNEFYKDTNNQYYYGTHYMHYGVVLYFTFRVDPFTFFSIELNKGWDHPNRVFYNLSDSWMSAAYNSPTDLKEVIPQFFLVPEIFDNISNLPLTTNDDGISIESVKLPNWANNAREMSDILLKLMQSDYVQKNINHWIDLIFGDKSRGQNARDAKNLFHPLCYAPVRKHRDISGTEDGDLESLEDDVSREASIISIINFGQCPQQVMNKAHPQIKYSKYWRILSSPIIAPSVASSLESITTILPAPPASAFHTQEESSATQNSNSSVTTTSSSSSQNNLNDLENNQQQQQQQQSSVPVPAVVADGNSSLMMFGEMISNAQMSLTSNWQRLRSESFLMPPYSCYCDNTNVVLTSNHKISAFVPQTGQFLYVEDNAVMLTNKNQSESYKLSDNDMFMTASAAAFSSDGFYLLIALRDGSLMLYKMTYVKGEARYPKLLHVFSAYNEEYAEENEEDEEENEENISLGRNSSSDSVLSSSCTFRIPFKPPESYIEKVHDIVSVCISSEHFIAFAASRNRVIQFDIGLYSNMPSITLDFMVRKVELDDPAALLFAVGDNQIAVITISGEVLIQRKINDYPITCITTSKLPQYFTGRFLATGHSNGRVSFWKVSYRQNKLQRIGWVKLSEEPIISVALSSNSQRMIAGTKNEVFSCECQNIGGGFSVNMINAIRVASRIREKKKRLSKAQKHQQQEENLESSIDQQQKELKLHENDDGFVVIDVNKSNASQVVGFKSKTTSIPFISAAIGSTGGSITGAISSISGGSGSGNSVSCIPLKKETYATECAACHADIKKNAFVCMKCGRFFCQKCITKEISALKTSITCVQCMTPQTNPDANPQSVAKIVNE</sequence>
<name>A0ABR2L8V5_9EUKA</name>
<keyword evidence="1" id="KW-0863">Zinc-finger</keyword>
<dbReference type="CDD" id="cd06071">
    <property type="entry name" value="Beach"/>
    <property type="match status" value="1"/>
</dbReference>
<feature type="region of interest" description="Disordered" evidence="2">
    <location>
        <begin position="3180"/>
        <end position="3200"/>
    </location>
</feature>
<dbReference type="PANTHER" id="PTHR13743">
    <property type="entry name" value="BEIGE/BEACH-RELATED"/>
    <property type="match status" value="1"/>
</dbReference>
<dbReference type="InterPro" id="IPR000409">
    <property type="entry name" value="BEACH_dom"/>
</dbReference>
<protein>
    <recommendedName>
        <fullName evidence="8">Beige/BEACH domain containing protein</fullName>
    </recommendedName>
</protein>
<keyword evidence="1" id="KW-0479">Metal-binding</keyword>
<evidence type="ECO:0000256" key="1">
    <source>
        <dbReference type="PROSITE-ProRule" id="PRU00175"/>
    </source>
</evidence>
<accession>A0ABR2L8V5</accession>
<dbReference type="PROSITE" id="PS50197">
    <property type="entry name" value="BEACH"/>
    <property type="match status" value="1"/>
</dbReference>
<evidence type="ECO:0000313" key="7">
    <source>
        <dbReference type="Proteomes" id="UP001470230"/>
    </source>
</evidence>
<feature type="domain" description="BEACH" evidence="4">
    <location>
        <begin position="2412"/>
        <end position="2716"/>
    </location>
</feature>
<dbReference type="Proteomes" id="UP001470230">
    <property type="component" value="Unassembled WGS sequence"/>
</dbReference>
<feature type="compositionally biased region" description="Acidic residues" evidence="2">
    <location>
        <begin position="2951"/>
        <end position="2961"/>
    </location>
</feature>
<evidence type="ECO:0000256" key="2">
    <source>
        <dbReference type="SAM" id="MobiDB-lite"/>
    </source>
</evidence>
<feature type="compositionally biased region" description="Basic residues" evidence="2">
    <location>
        <begin position="885"/>
        <end position="897"/>
    </location>
</feature>
<dbReference type="InterPro" id="IPR015943">
    <property type="entry name" value="WD40/YVTN_repeat-like_dom_sf"/>
</dbReference>